<evidence type="ECO:0000313" key="2">
    <source>
        <dbReference type="Proteomes" id="UP001472677"/>
    </source>
</evidence>
<reference evidence="1 2" key="1">
    <citation type="journal article" date="2024" name="G3 (Bethesda)">
        <title>Genome assembly of Hibiscus sabdariffa L. provides insights into metabolisms of medicinal natural products.</title>
        <authorList>
            <person name="Kim T."/>
        </authorList>
    </citation>
    <scope>NUCLEOTIDE SEQUENCE [LARGE SCALE GENOMIC DNA]</scope>
    <source>
        <strain evidence="1">TK-2024</strain>
        <tissue evidence="1">Old leaves</tissue>
    </source>
</reference>
<gene>
    <name evidence="1" type="ORF">V6N12_071262</name>
</gene>
<dbReference type="Proteomes" id="UP001472677">
    <property type="component" value="Unassembled WGS sequence"/>
</dbReference>
<evidence type="ECO:0000313" key="1">
    <source>
        <dbReference type="EMBL" id="KAK8581016.1"/>
    </source>
</evidence>
<comment type="caution">
    <text evidence="1">The sequence shown here is derived from an EMBL/GenBank/DDBJ whole genome shotgun (WGS) entry which is preliminary data.</text>
</comment>
<dbReference type="EMBL" id="JBBPBM010000006">
    <property type="protein sequence ID" value="KAK8581016.1"/>
    <property type="molecule type" value="Genomic_DNA"/>
</dbReference>
<sequence>MKKKKALDPEFMKQLNQSRMQCVSPDPQILLQFQNLGEMNANPTLSPTITNMHGLDNVLGRQAKIAETSDDESISNGFDES</sequence>
<keyword evidence="2" id="KW-1185">Reference proteome</keyword>
<organism evidence="1 2">
    <name type="scientific">Hibiscus sabdariffa</name>
    <name type="common">roselle</name>
    <dbReference type="NCBI Taxonomy" id="183260"/>
    <lineage>
        <taxon>Eukaryota</taxon>
        <taxon>Viridiplantae</taxon>
        <taxon>Streptophyta</taxon>
        <taxon>Embryophyta</taxon>
        <taxon>Tracheophyta</taxon>
        <taxon>Spermatophyta</taxon>
        <taxon>Magnoliopsida</taxon>
        <taxon>eudicotyledons</taxon>
        <taxon>Gunneridae</taxon>
        <taxon>Pentapetalae</taxon>
        <taxon>rosids</taxon>
        <taxon>malvids</taxon>
        <taxon>Malvales</taxon>
        <taxon>Malvaceae</taxon>
        <taxon>Malvoideae</taxon>
        <taxon>Hibiscus</taxon>
    </lineage>
</organism>
<proteinExistence type="predicted"/>
<name>A0ABR2FJT3_9ROSI</name>
<accession>A0ABR2FJT3</accession>
<protein>
    <submittedName>
        <fullName evidence="1">Uncharacterized protein</fullName>
    </submittedName>
</protein>